<dbReference type="InterPro" id="IPR051050">
    <property type="entry name" value="Lipid_II_flippase_MurJ/MviN"/>
</dbReference>
<dbReference type="AlphaFoldDB" id="A0A448TV77"/>
<dbReference type="InterPro" id="IPR004268">
    <property type="entry name" value="MurJ"/>
</dbReference>
<comment type="subcellular location">
    <subcellularLocation>
        <location evidence="1">Cell membrane</location>
        <topology evidence="1">Multi-pass membrane protein</topology>
    </subcellularLocation>
</comment>
<evidence type="ECO:0000256" key="9">
    <source>
        <dbReference type="ARBA" id="ARBA00061532"/>
    </source>
</evidence>
<gene>
    <name evidence="11" type="ORF">NCTC12871_01321</name>
</gene>
<comment type="function">
    <text evidence="8">Involved in peptidoglycan biosynthesis. Transports lipid-linked peptidoglycan precursors from the inner to the outer leaflet of the cytoplasmic membrane.</text>
</comment>
<dbReference type="GO" id="GO:0015648">
    <property type="term" value="F:lipid-linked peptidoglycan transporter activity"/>
    <property type="evidence" value="ECO:0007669"/>
    <property type="project" value="TreeGrafter"/>
</dbReference>
<dbReference type="PANTHER" id="PTHR47019:SF1">
    <property type="entry name" value="LIPID II FLIPPASE MURJ"/>
    <property type="match status" value="1"/>
</dbReference>
<keyword evidence="3 10" id="KW-0812">Transmembrane</keyword>
<dbReference type="GO" id="GO:0005886">
    <property type="term" value="C:plasma membrane"/>
    <property type="evidence" value="ECO:0007669"/>
    <property type="project" value="UniProtKB-SubCell"/>
</dbReference>
<feature type="transmembrane region" description="Helical" evidence="10">
    <location>
        <begin position="250"/>
        <end position="269"/>
    </location>
</feature>
<evidence type="ECO:0000256" key="10">
    <source>
        <dbReference type="SAM" id="Phobius"/>
    </source>
</evidence>
<feature type="transmembrane region" description="Helical" evidence="10">
    <location>
        <begin position="42"/>
        <end position="67"/>
    </location>
</feature>
<evidence type="ECO:0000256" key="4">
    <source>
        <dbReference type="ARBA" id="ARBA00022960"/>
    </source>
</evidence>
<evidence type="ECO:0000256" key="6">
    <source>
        <dbReference type="ARBA" id="ARBA00022989"/>
    </source>
</evidence>
<dbReference type="PRINTS" id="PR01806">
    <property type="entry name" value="VIRFACTRMVIN"/>
</dbReference>
<organism evidence="11 12">
    <name type="scientific">Actinobacillus delphinicola</name>
    <dbReference type="NCBI Taxonomy" id="51161"/>
    <lineage>
        <taxon>Bacteria</taxon>
        <taxon>Pseudomonadati</taxon>
        <taxon>Pseudomonadota</taxon>
        <taxon>Gammaproteobacteria</taxon>
        <taxon>Pasteurellales</taxon>
        <taxon>Pasteurellaceae</taxon>
        <taxon>Actinobacillus</taxon>
    </lineage>
</organism>
<evidence type="ECO:0000313" key="12">
    <source>
        <dbReference type="Proteomes" id="UP000279799"/>
    </source>
</evidence>
<evidence type="ECO:0000256" key="3">
    <source>
        <dbReference type="ARBA" id="ARBA00022692"/>
    </source>
</evidence>
<feature type="transmembrane region" description="Helical" evidence="10">
    <location>
        <begin position="110"/>
        <end position="129"/>
    </location>
</feature>
<dbReference type="Proteomes" id="UP000279799">
    <property type="component" value="Chromosome"/>
</dbReference>
<keyword evidence="5" id="KW-0573">Peptidoglycan synthesis</keyword>
<dbReference type="GO" id="GO:0009252">
    <property type="term" value="P:peptidoglycan biosynthetic process"/>
    <property type="evidence" value="ECO:0007669"/>
    <property type="project" value="UniProtKB-KW"/>
</dbReference>
<dbReference type="GO" id="GO:0008360">
    <property type="term" value="P:regulation of cell shape"/>
    <property type="evidence" value="ECO:0007669"/>
    <property type="project" value="UniProtKB-KW"/>
</dbReference>
<evidence type="ECO:0000256" key="8">
    <source>
        <dbReference type="ARBA" id="ARBA00060041"/>
    </source>
</evidence>
<keyword evidence="2" id="KW-1003">Cell membrane</keyword>
<reference evidence="11 12" key="1">
    <citation type="submission" date="2018-12" db="EMBL/GenBank/DDBJ databases">
        <authorList>
            <consortium name="Pathogen Informatics"/>
        </authorList>
    </citation>
    <scope>NUCLEOTIDE SEQUENCE [LARGE SCALE GENOMIC DNA]</scope>
    <source>
        <strain evidence="11 12">NCTC12871</strain>
    </source>
</reference>
<evidence type="ECO:0000313" key="11">
    <source>
        <dbReference type="EMBL" id="VEJ09834.1"/>
    </source>
</evidence>
<accession>A0A448TV77</accession>
<dbReference type="PANTHER" id="PTHR47019">
    <property type="entry name" value="LIPID II FLIPPASE MURJ"/>
    <property type="match status" value="1"/>
</dbReference>
<feature type="transmembrane region" description="Helical" evidence="10">
    <location>
        <begin position="205"/>
        <end position="224"/>
    </location>
</feature>
<feature type="transmembrane region" description="Helical" evidence="10">
    <location>
        <begin position="361"/>
        <end position="382"/>
    </location>
</feature>
<keyword evidence="4" id="KW-0133">Cell shape</keyword>
<dbReference type="OrthoDB" id="9804143at2"/>
<feature type="transmembrane region" description="Helical" evidence="10">
    <location>
        <begin position="290"/>
        <end position="309"/>
    </location>
</feature>
<keyword evidence="6 10" id="KW-1133">Transmembrane helix</keyword>
<sequence>MLKKIIQNSLILSIGLLLGRFSGFFREIIIARKLGIGEVSDQIILMLAIPDLLNGLLITGAVSAILIPTLARFPEETLNIINEFTKKLLIITILSYIIISVILFKFYNGILFFSLILSLLSVFPNIFSFISSSYLQYEKRFTKQSLGTLVFNSIIIISLLLGAIKIYLAVGIIIASTGRMLWIMSDLKHATYKKIFNLKFYNNKIFISYSILIFMIIANGLVFIQPSIDKIFSSFMTKGSLSIFSYAEKIYLLPVSVFLTTYAIVLFSDAARLIAEKYFIQAHQLLIKSILLNIIISLLVAIVMYYYSHEIVSIIFFSANFSKENIDEISHILIGFLPVVVFAGTNSMLLKMLFSYEKYNIIMYFSIFIIILKVILDLLLVIFNISIYYMAISTSFLSIVSVIILGGSYFYTYKNKISEE</sequence>
<dbReference type="GO" id="GO:0034204">
    <property type="term" value="P:lipid translocation"/>
    <property type="evidence" value="ECO:0007669"/>
    <property type="project" value="TreeGrafter"/>
</dbReference>
<evidence type="ECO:0000256" key="5">
    <source>
        <dbReference type="ARBA" id="ARBA00022984"/>
    </source>
</evidence>
<comment type="similarity">
    <text evidence="9">Belongs to the MurJ/MviN family.</text>
</comment>
<keyword evidence="7 10" id="KW-0472">Membrane</keyword>
<dbReference type="Pfam" id="PF03023">
    <property type="entry name" value="MurJ"/>
    <property type="match status" value="1"/>
</dbReference>
<keyword evidence="12" id="KW-1185">Reference proteome</keyword>
<evidence type="ECO:0000256" key="7">
    <source>
        <dbReference type="ARBA" id="ARBA00023136"/>
    </source>
</evidence>
<feature type="transmembrane region" description="Helical" evidence="10">
    <location>
        <begin position="88"/>
        <end position="104"/>
    </location>
</feature>
<evidence type="ECO:0000256" key="1">
    <source>
        <dbReference type="ARBA" id="ARBA00004651"/>
    </source>
</evidence>
<protein>
    <submittedName>
        <fullName evidence="11">Virulence factor-like MviN</fullName>
    </submittedName>
</protein>
<feature type="transmembrane region" description="Helical" evidence="10">
    <location>
        <begin position="329"/>
        <end position="349"/>
    </location>
</feature>
<dbReference type="EMBL" id="LR134510">
    <property type="protein sequence ID" value="VEJ09834.1"/>
    <property type="molecule type" value="Genomic_DNA"/>
</dbReference>
<dbReference type="KEGG" id="adp:NCTC12871_01321"/>
<proteinExistence type="inferred from homology"/>
<evidence type="ECO:0000256" key="2">
    <source>
        <dbReference type="ARBA" id="ARBA00022475"/>
    </source>
</evidence>
<feature type="transmembrane region" description="Helical" evidence="10">
    <location>
        <begin position="388"/>
        <end position="411"/>
    </location>
</feature>
<name>A0A448TV77_9PAST</name>
<dbReference type="RefSeq" id="WP_126600089.1">
    <property type="nucleotide sequence ID" value="NZ_LR134510.1"/>
</dbReference>